<sequence>MRGWWQDLSDLVLPGRCAGCGRARTTLCTRCAVTVRGTGPSRVRPRPAPPGLPPVHAAVPYRDPARAVLLAHKERGALGLARPLGAALAGAVAVAAGTGGGGGGGEGPLALVPVPSAPRATRARGHDPTLRIAYAAAAELRRAGVAVRVLSVLRQRRQVADQAGLGARQRLANVTGALEVAGGGRGLLAGIGRIVLVDDLMTTGASLAEAARVMRAALGTARPGEGGDRKWNGTAHAASGREKPEAVTVRAAVIASSPDSFEINRN</sequence>
<dbReference type="PANTHER" id="PTHR47505">
    <property type="entry name" value="DNA UTILIZATION PROTEIN YHGH"/>
    <property type="match status" value="1"/>
</dbReference>
<reference evidence="3" key="1">
    <citation type="submission" date="2022-10" db="EMBL/GenBank/DDBJ databases">
        <title>Streptomyces beihaiensis sp. nov., a chitin degrading actinobacterium, isolated from shrimp pond soil.</title>
        <authorList>
            <person name="Xie J."/>
            <person name="Shen N."/>
        </authorList>
    </citation>
    <scope>NUCLEOTIDE SEQUENCE</scope>
    <source>
        <strain evidence="3">GXMU-J5</strain>
    </source>
</reference>
<name>A0ABT3U3V6_9ACTN</name>
<keyword evidence="4" id="KW-1185">Reference proteome</keyword>
<dbReference type="SUPFAM" id="SSF53271">
    <property type="entry name" value="PRTase-like"/>
    <property type="match status" value="1"/>
</dbReference>
<evidence type="ECO:0000313" key="3">
    <source>
        <dbReference type="EMBL" id="MCX3063346.1"/>
    </source>
</evidence>
<dbReference type="EMBL" id="JAPHNL010000308">
    <property type="protein sequence ID" value="MCX3063346.1"/>
    <property type="molecule type" value="Genomic_DNA"/>
</dbReference>
<comment type="similarity">
    <text evidence="1">Belongs to the ComF/GntX family.</text>
</comment>
<dbReference type="PANTHER" id="PTHR47505:SF1">
    <property type="entry name" value="DNA UTILIZATION PROTEIN YHGH"/>
    <property type="match status" value="1"/>
</dbReference>
<evidence type="ECO:0000313" key="4">
    <source>
        <dbReference type="Proteomes" id="UP001163064"/>
    </source>
</evidence>
<dbReference type="InterPro" id="IPR029057">
    <property type="entry name" value="PRTase-like"/>
</dbReference>
<dbReference type="Gene3D" id="3.40.50.2020">
    <property type="match status" value="1"/>
</dbReference>
<dbReference type="Proteomes" id="UP001163064">
    <property type="component" value="Unassembled WGS sequence"/>
</dbReference>
<dbReference type="InterPro" id="IPR051910">
    <property type="entry name" value="ComF/GntX_DNA_util-trans"/>
</dbReference>
<accession>A0ABT3U3V6</accession>
<proteinExistence type="inferred from homology"/>
<dbReference type="InterPro" id="IPR000836">
    <property type="entry name" value="PRTase_dom"/>
</dbReference>
<organism evidence="3 4">
    <name type="scientific">Streptomyces beihaiensis</name>
    <dbReference type="NCBI Taxonomy" id="2984495"/>
    <lineage>
        <taxon>Bacteria</taxon>
        <taxon>Bacillati</taxon>
        <taxon>Actinomycetota</taxon>
        <taxon>Actinomycetes</taxon>
        <taxon>Kitasatosporales</taxon>
        <taxon>Streptomycetaceae</taxon>
        <taxon>Streptomyces</taxon>
    </lineage>
</organism>
<dbReference type="CDD" id="cd06223">
    <property type="entry name" value="PRTases_typeI"/>
    <property type="match status" value="1"/>
</dbReference>
<feature type="region of interest" description="Disordered" evidence="2">
    <location>
        <begin position="222"/>
        <end position="244"/>
    </location>
</feature>
<evidence type="ECO:0000256" key="1">
    <source>
        <dbReference type="ARBA" id="ARBA00008007"/>
    </source>
</evidence>
<evidence type="ECO:0000256" key="2">
    <source>
        <dbReference type="SAM" id="MobiDB-lite"/>
    </source>
</evidence>
<gene>
    <name evidence="3" type="ORF">OFY01_27020</name>
</gene>
<protein>
    <submittedName>
        <fullName evidence="3">ComF family protein</fullName>
    </submittedName>
</protein>
<comment type="caution">
    <text evidence="3">The sequence shown here is derived from an EMBL/GenBank/DDBJ whole genome shotgun (WGS) entry which is preliminary data.</text>
</comment>